<protein>
    <submittedName>
        <fullName evidence="3">TraR/DksA family transcriptional regulator</fullName>
    </submittedName>
</protein>
<organism evidence="3 4">
    <name type="scientific">Luteimonas fraxinea</name>
    <dbReference type="NCBI Taxonomy" id="2901869"/>
    <lineage>
        <taxon>Bacteria</taxon>
        <taxon>Pseudomonadati</taxon>
        <taxon>Pseudomonadota</taxon>
        <taxon>Gammaproteobacteria</taxon>
        <taxon>Lysobacterales</taxon>
        <taxon>Lysobacteraceae</taxon>
        <taxon>Luteimonas</taxon>
    </lineage>
</organism>
<feature type="zinc finger region" description="dksA C4-type" evidence="1">
    <location>
        <begin position="94"/>
        <end position="118"/>
    </location>
</feature>
<dbReference type="PROSITE" id="PS51128">
    <property type="entry name" value="ZF_DKSA_2"/>
    <property type="match status" value="1"/>
</dbReference>
<dbReference type="PANTHER" id="PTHR33823">
    <property type="entry name" value="RNA POLYMERASE-BINDING TRANSCRIPTION FACTOR DKSA-RELATED"/>
    <property type="match status" value="1"/>
</dbReference>
<gene>
    <name evidence="3" type="ORF">LTT95_01705</name>
</gene>
<name>A0ABS8UAI7_9GAMM</name>
<comment type="caution">
    <text evidence="3">The sequence shown here is derived from an EMBL/GenBank/DDBJ whole genome shotgun (WGS) entry which is preliminary data.</text>
</comment>
<accession>A0ABS8UAI7</accession>
<dbReference type="RefSeq" id="WP_232134184.1">
    <property type="nucleotide sequence ID" value="NZ_CP089507.1"/>
</dbReference>
<evidence type="ECO:0000313" key="3">
    <source>
        <dbReference type="EMBL" id="MCD9095658.1"/>
    </source>
</evidence>
<feature type="compositionally biased region" description="Basic and acidic residues" evidence="2">
    <location>
        <begin position="47"/>
        <end position="61"/>
    </location>
</feature>
<feature type="region of interest" description="Disordered" evidence="2">
    <location>
        <begin position="25"/>
        <end position="64"/>
    </location>
</feature>
<proteinExistence type="predicted"/>
<dbReference type="InterPro" id="IPR037187">
    <property type="entry name" value="DnaK_N"/>
</dbReference>
<dbReference type="Proteomes" id="UP001430360">
    <property type="component" value="Unassembled WGS sequence"/>
</dbReference>
<evidence type="ECO:0000313" key="4">
    <source>
        <dbReference type="Proteomes" id="UP001430360"/>
    </source>
</evidence>
<keyword evidence="4" id="KW-1185">Reference proteome</keyword>
<evidence type="ECO:0000256" key="2">
    <source>
        <dbReference type="SAM" id="MobiDB-lite"/>
    </source>
</evidence>
<reference evidence="3" key="2">
    <citation type="journal article" date="2022" name="Syst. Appl. Microbiol.">
        <title>Physiological and genomic characterisation of Luteimonas fraxinea sp. nov., a bacterial species associated with trees tolerant to ash dieback.</title>
        <authorList>
            <person name="Ulrich K."/>
            <person name="Becker R."/>
            <person name="Behrendt U."/>
            <person name="Kube M."/>
            <person name="Schneck V."/>
            <person name="Ulrich A."/>
        </authorList>
    </citation>
    <scope>NUCLEOTIDE SEQUENCE</scope>
    <source>
        <strain evidence="3">A1P009</strain>
    </source>
</reference>
<dbReference type="SUPFAM" id="SSF109635">
    <property type="entry name" value="DnaK suppressor protein DksA, alpha-hairpin domain"/>
    <property type="match status" value="1"/>
</dbReference>
<dbReference type="PANTHER" id="PTHR33823:SF4">
    <property type="entry name" value="GENERAL STRESS PROTEIN 16O"/>
    <property type="match status" value="1"/>
</dbReference>
<evidence type="ECO:0000256" key="1">
    <source>
        <dbReference type="PROSITE-ProRule" id="PRU00510"/>
    </source>
</evidence>
<dbReference type="Gene3D" id="1.20.120.910">
    <property type="entry name" value="DksA, coiled-coil domain"/>
    <property type="match status" value="1"/>
</dbReference>
<sequence length="122" mass="12940">MAHDTAALSADYIAAQKARLEAMRDELGADNQASAAEEAELQADSIDEPHGSGDDAQKTNLRDNNAALIEHNAARLAAVTRALQKIEDGTYGLSDRSGAPIPKARLDALPESLWTVEEDEGA</sequence>
<dbReference type="EMBL" id="JAJQKU010000001">
    <property type="protein sequence ID" value="MCD9095658.1"/>
    <property type="molecule type" value="Genomic_DNA"/>
</dbReference>
<reference evidence="3" key="1">
    <citation type="submission" date="2021-12" db="EMBL/GenBank/DDBJ databases">
        <authorList>
            <person name="Ulrich A."/>
        </authorList>
    </citation>
    <scope>NUCLEOTIDE SEQUENCE</scope>
    <source>
        <strain evidence="3">A1P009</strain>
    </source>
</reference>